<sequence length="37" mass="4656">MVLRETRERINRLFLHTEVENFIKEGKIPYERRIGRR</sequence>
<gene>
    <name evidence="1" type="ORF">LEP1GSC202_1010</name>
</gene>
<proteinExistence type="predicted"/>
<accession>A0A5E8HBI8</accession>
<reference evidence="1 2" key="1">
    <citation type="submission" date="2013-04" db="EMBL/GenBank/DDBJ databases">
        <authorList>
            <person name="Harkins D.M."/>
            <person name="Durkin A.S."/>
            <person name="Brinkac L.M."/>
            <person name="Haft D.H."/>
            <person name="Selengut J.D."/>
            <person name="Sanka R."/>
            <person name="DePew J."/>
            <person name="Purushe J."/>
            <person name="Hartskeerl R.A."/>
            <person name="Ahmed A."/>
            <person name="van der Linden H."/>
            <person name="Goris M.G.A."/>
            <person name="Vinetz J.M."/>
            <person name="Sutton G.G."/>
            <person name="Nierman W.C."/>
            <person name="Fouts D.E."/>
        </authorList>
    </citation>
    <scope>NUCLEOTIDE SEQUENCE [LARGE SCALE GENOMIC DNA]</scope>
    <source>
        <strain evidence="1 2">Sao Paulo</strain>
    </source>
</reference>
<dbReference type="EMBL" id="AOGX02000015">
    <property type="protein sequence ID" value="EOQ88811.1"/>
    <property type="molecule type" value="Genomic_DNA"/>
</dbReference>
<protein>
    <submittedName>
        <fullName evidence="1">Uncharacterized protein</fullName>
    </submittedName>
</protein>
<dbReference type="Proteomes" id="UP000013996">
    <property type="component" value="Unassembled WGS sequence"/>
</dbReference>
<evidence type="ECO:0000313" key="1">
    <source>
        <dbReference type="EMBL" id="EOQ88811.1"/>
    </source>
</evidence>
<organism evidence="1 2">
    <name type="scientific">Leptospira yanagawae serovar Saopaulo str. Sao Paulo = ATCC 700523</name>
    <dbReference type="NCBI Taxonomy" id="1249483"/>
    <lineage>
        <taxon>Bacteria</taxon>
        <taxon>Pseudomonadati</taxon>
        <taxon>Spirochaetota</taxon>
        <taxon>Spirochaetia</taxon>
        <taxon>Leptospirales</taxon>
        <taxon>Leptospiraceae</taxon>
        <taxon>Leptospira</taxon>
    </lineage>
</organism>
<name>A0A5E8HBI8_9LEPT</name>
<comment type="caution">
    <text evidence="1">The sequence shown here is derived from an EMBL/GenBank/DDBJ whole genome shotgun (WGS) entry which is preliminary data.</text>
</comment>
<evidence type="ECO:0000313" key="2">
    <source>
        <dbReference type="Proteomes" id="UP000013996"/>
    </source>
</evidence>
<dbReference type="AlphaFoldDB" id="A0A5E8HBI8"/>